<dbReference type="OrthoDB" id="2537769at2759"/>
<dbReference type="PANTHER" id="PTHR36452">
    <property type="entry name" value="CHROMOSOME 12, WHOLE GENOME SHOTGUN SEQUENCE"/>
    <property type="match status" value="1"/>
</dbReference>
<name>A0A4V5N4N5_9PEZI</name>
<comment type="caution">
    <text evidence="2">The sequence shown here is derived from an EMBL/GenBank/DDBJ whole genome shotgun (WGS) entry which is preliminary data.</text>
</comment>
<organism evidence="2 3">
    <name type="scientific">Salinomyces thailandicus</name>
    <dbReference type="NCBI Taxonomy" id="706561"/>
    <lineage>
        <taxon>Eukaryota</taxon>
        <taxon>Fungi</taxon>
        <taxon>Dikarya</taxon>
        <taxon>Ascomycota</taxon>
        <taxon>Pezizomycotina</taxon>
        <taxon>Dothideomycetes</taxon>
        <taxon>Dothideomycetidae</taxon>
        <taxon>Mycosphaerellales</taxon>
        <taxon>Teratosphaeriaceae</taxon>
        <taxon>Salinomyces</taxon>
    </lineage>
</organism>
<dbReference type="PANTHER" id="PTHR36452:SF1">
    <property type="entry name" value="DUF2461 DOMAIN-CONTAINING PROTEIN"/>
    <property type="match status" value="1"/>
</dbReference>
<proteinExistence type="predicted"/>
<protein>
    <recommendedName>
        <fullName evidence="4">DUF2461 domain-containing protein</fullName>
    </recommendedName>
</protein>
<dbReference type="Pfam" id="PF09365">
    <property type="entry name" value="DUF2461"/>
    <property type="match status" value="1"/>
</dbReference>
<dbReference type="Proteomes" id="UP000308549">
    <property type="component" value="Unassembled WGS sequence"/>
</dbReference>
<evidence type="ECO:0008006" key="4">
    <source>
        <dbReference type="Google" id="ProtNLM"/>
    </source>
</evidence>
<sequence length="415" mass="45654">MARKSARLSTGAATVAPAHKRAASMTATPSAEAKRSKTKKATPTKSPYFEPDDVPQSEVDDESESAGEEGSDFDEDAEGPESPELDDEDDYESDDEPKKRKNAAQGKGTQAIRTKGNDVWRTGVKAGLGPGNQVVIKKPKARPAGNTPYSDDTIHPNTLLFLSELKANNNREWLKMHDAPFRQAEKDWHSFVDKLTERLIEIDDTIPELPVKDVQIFRIYRDVRFSPDPTPYKPHFSAAWSRTGRKGPYAHYYVQVSPNGSFVGGGLWHPEAAPTASMRKDIDRHPERIKNVLLDDGVRKSFLKGASKQDTKVVKAFVDSNSENALKTKPKGYEADHLDIALLRLRNYTIGKSLKENELLGPGGLDRVAGLLACMKPFITYLNSVVMPDEASSSSEADAEEEDGPVSGDDNEGDS</sequence>
<evidence type="ECO:0000313" key="3">
    <source>
        <dbReference type="Proteomes" id="UP000308549"/>
    </source>
</evidence>
<reference evidence="2 3" key="1">
    <citation type="submission" date="2017-03" db="EMBL/GenBank/DDBJ databases">
        <title>Genomes of endolithic fungi from Antarctica.</title>
        <authorList>
            <person name="Coleine C."/>
            <person name="Masonjones S."/>
            <person name="Stajich J.E."/>
        </authorList>
    </citation>
    <scope>NUCLEOTIDE SEQUENCE [LARGE SCALE GENOMIC DNA]</scope>
    <source>
        <strain evidence="2 3">CCFEE 6315</strain>
    </source>
</reference>
<feature type="region of interest" description="Disordered" evidence="1">
    <location>
        <begin position="1"/>
        <end position="118"/>
    </location>
</feature>
<dbReference type="NCBIfam" id="TIGR02453">
    <property type="entry name" value="TIGR02453 family protein"/>
    <property type="match status" value="1"/>
</dbReference>
<keyword evidence="3" id="KW-1185">Reference proteome</keyword>
<evidence type="ECO:0000313" key="2">
    <source>
        <dbReference type="EMBL" id="TKA22109.1"/>
    </source>
</evidence>
<feature type="compositionally biased region" description="Acidic residues" evidence="1">
    <location>
        <begin position="397"/>
        <end position="415"/>
    </location>
</feature>
<feature type="compositionally biased region" description="Acidic residues" evidence="1">
    <location>
        <begin position="50"/>
        <end position="95"/>
    </location>
</feature>
<evidence type="ECO:0000256" key="1">
    <source>
        <dbReference type="SAM" id="MobiDB-lite"/>
    </source>
</evidence>
<dbReference type="AlphaFoldDB" id="A0A4V5N4N5"/>
<feature type="region of interest" description="Disordered" evidence="1">
    <location>
        <begin position="390"/>
        <end position="415"/>
    </location>
</feature>
<accession>A0A4V5N4N5</accession>
<gene>
    <name evidence="2" type="ORF">B0A50_08363</name>
</gene>
<dbReference type="InterPro" id="IPR012808">
    <property type="entry name" value="CHP02453"/>
</dbReference>
<dbReference type="EMBL" id="NAJL01000084">
    <property type="protein sequence ID" value="TKA22109.1"/>
    <property type="molecule type" value="Genomic_DNA"/>
</dbReference>